<sequence>MNDHISIIRVLAKLLSHRVDMDLSPLYSLSDRSLNHNQILDQNITLGSQKTDDIFLGKNKQEIFPEKFYNPSISPPSQQYELLEFSQARPTYSLNKNSVLAEEKRFMSNLIAGDDKASSVLLKDRPSPDLSVNPKASLPKLSHNVGVGHTISPQEDEIFIVEERDCKNDHTVDKEQLDNLRNPQYQKLIYNAFYMAQNHSNVLEIRQQSLHQISVIIQQQLNLYQKIFNA</sequence>
<name>A0ABT5AV38_9CYAN</name>
<protein>
    <submittedName>
        <fullName evidence="1">Uncharacterized protein</fullName>
    </submittedName>
</protein>
<organism evidence="1 2">
    <name type="scientific">Anabaenopsis arnoldii</name>
    <dbReference type="NCBI Taxonomy" id="2152938"/>
    <lineage>
        <taxon>Bacteria</taxon>
        <taxon>Bacillati</taxon>
        <taxon>Cyanobacteriota</taxon>
        <taxon>Cyanophyceae</taxon>
        <taxon>Nostocales</taxon>
        <taxon>Nodulariaceae</taxon>
        <taxon>Anabaenopsis</taxon>
    </lineage>
</organism>
<dbReference type="EMBL" id="JAQMUH010000185">
    <property type="protein sequence ID" value="MDB9541186.1"/>
    <property type="molecule type" value="Genomic_DNA"/>
</dbReference>
<proteinExistence type="predicted"/>
<accession>A0ABT5AV38</accession>
<reference evidence="1 2" key="1">
    <citation type="submission" date="2023-01" db="EMBL/GenBank/DDBJ databases">
        <title>Genomes from the Australian National Cyanobacteria Reference Collection.</title>
        <authorList>
            <person name="Willis A."/>
            <person name="Lee E.M.F."/>
        </authorList>
    </citation>
    <scope>NUCLEOTIDE SEQUENCE [LARGE SCALE GENOMIC DNA]</scope>
    <source>
        <strain evidence="1 2">CS-1033</strain>
    </source>
</reference>
<evidence type="ECO:0000313" key="2">
    <source>
        <dbReference type="Proteomes" id="UP001212499"/>
    </source>
</evidence>
<dbReference type="Proteomes" id="UP001212499">
    <property type="component" value="Unassembled WGS sequence"/>
</dbReference>
<comment type="caution">
    <text evidence="1">The sequence shown here is derived from an EMBL/GenBank/DDBJ whole genome shotgun (WGS) entry which is preliminary data.</text>
</comment>
<keyword evidence="2" id="KW-1185">Reference proteome</keyword>
<gene>
    <name evidence="1" type="ORF">PN457_16220</name>
</gene>
<dbReference type="RefSeq" id="WP_271734537.1">
    <property type="nucleotide sequence ID" value="NZ_JANQDP010000193.1"/>
</dbReference>
<evidence type="ECO:0000313" key="1">
    <source>
        <dbReference type="EMBL" id="MDB9541186.1"/>
    </source>
</evidence>